<evidence type="ECO:0000313" key="1">
    <source>
        <dbReference type="EMBL" id="OMO72141.1"/>
    </source>
</evidence>
<proteinExistence type="predicted"/>
<dbReference type="EMBL" id="AWUE01019694">
    <property type="protein sequence ID" value="OMO72141.1"/>
    <property type="molecule type" value="Genomic_DNA"/>
</dbReference>
<evidence type="ECO:0000313" key="2">
    <source>
        <dbReference type="Proteomes" id="UP000187203"/>
    </source>
</evidence>
<dbReference type="AlphaFoldDB" id="A0A1R3HPS3"/>
<comment type="caution">
    <text evidence="1">The sequence shown here is derived from an EMBL/GenBank/DDBJ whole genome shotgun (WGS) entry which is preliminary data.</text>
</comment>
<protein>
    <submittedName>
        <fullName evidence="1">Lysyl-tRNA synthetase</fullName>
    </submittedName>
</protein>
<organism evidence="1 2">
    <name type="scientific">Corchorus olitorius</name>
    <dbReference type="NCBI Taxonomy" id="93759"/>
    <lineage>
        <taxon>Eukaryota</taxon>
        <taxon>Viridiplantae</taxon>
        <taxon>Streptophyta</taxon>
        <taxon>Embryophyta</taxon>
        <taxon>Tracheophyta</taxon>
        <taxon>Spermatophyta</taxon>
        <taxon>Magnoliopsida</taxon>
        <taxon>eudicotyledons</taxon>
        <taxon>Gunneridae</taxon>
        <taxon>Pentapetalae</taxon>
        <taxon>rosids</taxon>
        <taxon>malvids</taxon>
        <taxon>Malvales</taxon>
        <taxon>Malvaceae</taxon>
        <taxon>Grewioideae</taxon>
        <taxon>Apeibeae</taxon>
        <taxon>Corchorus</taxon>
    </lineage>
</organism>
<keyword evidence="2" id="KW-1185">Reference proteome</keyword>
<name>A0A1R3HPS3_9ROSI</name>
<sequence length="42" mass="4472">MEANVNRTFSLSAGEISSPTDAAHATPPSNRFFVLPRAAVQI</sequence>
<gene>
    <name evidence="1" type="ORF">COLO4_27809</name>
</gene>
<accession>A0A1R3HPS3</accession>
<reference evidence="2" key="1">
    <citation type="submission" date="2013-09" db="EMBL/GenBank/DDBJ databases">
        <title>Corchorus olitorius genome sequencing.</title>
        <authorList>
            <person name="Alam M."/>
            <person name="Haque M.S."/>
            <person name="Islam M.S."/>
            <person name="Emdad E.M."/>
            <person name="Islam M.M."/>
            <person name="Ahmed B."/>
            <person name="Halim A."/>
            <person name="Hossen Q.M.M."/>
            <person name="Hossain M.Z."/>
            <person name="Ahmed R."/>
            <person name="Khan M.M."/>
            <person name="Islam R."/>
            <person name="Rashid M.M."/>
            <person name="Khan S.A."/>
            <person name="Rahman M.S."/>
            <person name="Alam M."/>
            <person name="Yahiya A.S."/>
            <person name="Khan M.S."/>
            <person name="Azam M.S."/>
            <person name="Haque T."/>
            <person name="Lashkar M.Z.H."/>
            <person name="Akhand A.I."/>
            <person name="Morshed G."/>
            <person name="Roy S."/>
            <person name="Uddin K.S."/>
            <person name="Rabeya T."/>
            <person name="Hossain A.S."/>
            <person name="Chowdhury A."/>
            <person name="Snigdha A.R."/>
            <person name="Mortoza M.S."/>
            <person name="Matin S.A."/>
            <person name="Hoque S.M.E."/>
            <person name="Islam M.K."/>
            <person name="Roy D.K."/>
            <person name="Haider R."/>
            <person name="Moosa M.M."/>
            <person name="Elias S.M."/>
            <person name="Hasan A.M."/>
            <person name="Jahan S."/>
            <person name="Shafiuddin M."/>
            <person name="Mahmood N."/>
            <person name="Shommy N.S."/>
        </authorList>
    </citation>
    <scope>NUCLEOTIDE SEQUENCE [LARGE SCALE GENOMIC DNA]</scope>
    <source>
        <strain evidence="2">cv. O-4</strain>
    </source>
</reference>
<dbReference type="Proteomes" id="UP000187203">
    <property type="component" value="Unassembled WGS sequence"/>
</dbReference>